<dbReference type="CDD" id="cd06185">
    <property type="entry name" value="PDR_like"/>
    <property type="match status" value="1"/>
</dbReference>
<dbReference type="Gene3D" id="3.10.20.30">
    <property type="match status" value="1"/>
</dbReference>
<feature type="transmembrane region" description="Helical" evidence="9">
    <location>
        <begin position="204"/>
        <end position="222"/>
    </location>
</feature>
<dbReference type="InterPro" id="IPR036010">
    <property type="entry name" value="2Fe-2S_ferredoxin-like_sf"/>
</dbReference>
<evidence type="ECO:0000313" key="12">
    <source>
        <dbReference type="EMBL" id="WNC67133.1"/>
    </source>
</evidence>
<evidence type="ECO:0000259" key="11">
    <source>
        <dbReference type="PROSITE" id="PS51384"/>
    </source>
</evidence>
<feature type="domain" description="FAD-binding FR-type" evidence="11">
    <location>
        <begin position="321"/>
        <end position="424"/>
    </location>
</feature>
<dbReference type="PROSITE" id="PS51384">
    <property type="entry name" value="FAD_FR"/>
    <property type="match status" value="1"/>
</dbReference>
<feature type="transmembrane region" description="Helical" evidence="9">
    <location>
        <begin position="30"/>
        <end position="53"/>
    </location>
</feature>
<dbReference type="InterPro" id="IPR050415">
    <property type="entry name" value="MRET"/>
</dbReference>
<keyword evidence="9" id="KW-0472">Membrane</keyword>
<evidence type="ECO:0000256" key="3">
    <source>
        <dbReference type="ARBA" id="ARBA00022723"/>
    </source>
</evidence>
<feature type="transmembrane region" description="Helical" evidence="9">
    <location>
        <begin position="426"/>
        <end position="446"/>
    </location>
</feature>
<protein>
    <submittedName>
        <fullName evidence="12">Fatty acid desaturase</fullName>
        <ecNumber evidence="12">1.14.19.-</ecNumber>
    </submittedName>
</protein>
<feature type="transmembrane region" description="Helical" evidence="9">
    <location>
        <begin position="175"/>
        <end position="198"/>
    </location>
</feature>
<keyword evidence="13" id="KW-1185">Reference proteome</keyword>
<dbReference type="Gene3D" id="2.40.30.10">
    <property type="entry name" value="Translation factors"/>
    <property type="match status" value="1"/>
</dbReference>
<evidence type="ECO:0000256" key="5">
    <source>
        <dbReference type="ARBA" id="ARBA00023004"/>
    </source>
</evidence>
<keyword evidence="6" id="KW-0411">Iron-sulfur</keyword>
<keyword evidence="2" id="KW-0001">2Fe-2S</keyword>
<keyword evidence="9" id="KW-0812">Transmembrane</keyword>
<evidence type="ECO:0000256" key="9">
    <source>
        <dbReference type="SAM" id="Phobius"/>
    </source>
</evidence>
<dbReference type="InterPro" id="IPR001041">
    <property type="entry name" value="2Fe-2S_ferredoxin-type"/>
</dbReference>
<dbReference type="GO" id="GO:0016491">
    <property type="term" value="F:oxidoreductase activity"/>
    <property type="evidence" value="ECO:0007669"/>
    <property type="project" value="UniProtKB-KW"/>
</dbReference>
<feature type="domain" description="2Fe-2S ferredoxin-type" evidence="10">
    <location>
        <begin position="554"/>
        <end position="641"/>
    </location>
</feature>
<dbReference type="InterPro" id="IPR008333">
    <property type="entry name" value="Cbr1-like_FAD-bd_dom"/>
</dbReference>
<dbReference type="InterPro" id="IPR006058">
    <property type="entry name" value="2Fe2S_fd_BS"/>
</dbReference>
<name>A0ABY9TE79_9GAMM</name>
<keyword evidence="4 12" id="KW-0560">Oxidoreductase</keyword>
<keyword evidence="9" id="KW-1133">Transmembrane helix</keyword>
<keyword evidence="3" id="KW-0479">Metal-binding</keyword>
<dbReference type="InterPro" id="IPR017938">
    <property type="entry name" value="Riboflavin_synthase-like_b-brl"/>
</dbReference>
<dbReference type="Pfam" id="PF00175">
    <property type="entry name" value="NAD_binding_1"/>
    <property type="match status" value="1"/>
</dbReference>
<dbReference type="Pfam" id="PF00970">
    <property type="entry name" value="FAD_binding_6"/>
    <property type="match status" value="1"/>
</dbReference>
<accession>A0ABY9TE79</accession>
<dbReference type="Gene3D" id="3.40.50.80">
    <property type="entry name" value="Nucleotide-binding domain of ferredoxin-NADP reductase (FNR) module"/>
    <property type="match status" value="1"/>
</dbReference>
<organism evidence="12 13">
    <name type="scientific">Thalassotalea nanhaiensis</name>
    <dbReference type="NCBI Taxonomy" id="3065648"/>
    <lineage>
        <taxon>Bacteria</taxon>
        <taxon>Pseudomonadati</taxon>
        <taxon>Pseudomonadota</taxon>
        <taxon>Gammaproteobacteria</taxon>
        <taxon>Alteromonadales</taxon>
        <taxon>Colwelliaceae</taxon>
        <taxon>Thalassotalea</taxon>
    </lineage>
</organism>
<dbReference type="RefSeq" id="WP_348386297.1">
    <property type="nucleotide sequence ID" value="NZ_CP134146.1"/>
</dbReference>
<dbReference type="EMBL" id="CP134146">
    <property type="protein sequence ID" value="WNC67133.1"/>
    <property type="molecule type" value="Genomic_DNA"/>
</dbReference>
<dbReference type="InterPro" id="IPR005804">
    <property type="entry name" value="FA_desaturase_dom"/>
</dbReference>
<keyword evidence="1" id="KW-0285">Flavoprotein</keyword>
<keyword evidence="5" id="KW-0408">Iron</keyword>
<evidence type="ECO:0000256" key="2">
    <source>
        <dbReference type="ARBA" id="ARBA00022714"/>
    </source>
</evidence>
<gene>
    <name evidence="12" type="ORF">RI845_11415</name>
</gene>
<dbReference type="Pfam" id="PF00111">
    <property type="entry name" value="Fer2"/>
    <property type="match status" value="1"/>
</dbReference>
<comment type="cofactor">
    <cofactor evidence="8">
        <name>[2Fe-2S] cluster</name>
        <dbReference type="ChEBI" id="CHEBI:190135"/>
    </cofactor>
</comment>
<evidence type="ECO:0000256" key="8">
    <source>
        <dbReference type="ARBA" id="ARBA00034078"/>
    </source>
</evidence>
<proteinExistence type="predicted"/>
<dbReference type="InterPro" id="IPR039261">
    <property type="entry name" value="FNR_nucleotide-bd"/>
</dbReference>
<dbReference type="Proteomes" id="UP001248581">
    <property type="component" value="Chromosome"/>
</dbReference>
<dbReference type="PRINTS" id="PR00409">
    <property type="entry name" value="PHDIOXRDTASE"/>
</dbReference>
<evidence type="ECO:0000313" key="13">
    <source>
        <dbReference type="Proteomes" id="UP001248581"/>
    </source>
</evidence>
<dbReference type="SUPFAM" id="SSF52343">
    <property type="entry name" value="Ferredoxin reductase-like, C-terminal NADP-linked domain"/>
    <property type="match status" value="1"/>
</dbReference>
<evidence type="ECO:0000256" key="6">
    <source>
        <dbReference type="ARBA" id="ARBA00023014"/>
    </source>
</evidence>
<dbReference type="Pfam" id="PF00487">
    <property type="entry name" value="FA_desaturase"/>
    <property type="match status" value="1"/>
</dbReference>
<evidence type="ECO:0000256" key="7">
    <source>
        <dbReference type="ARBA" id="ARBA00023075"/>
    </source>
</evidence>
<reference evidence="13" key="1">
    <citation type="submission" date="2023-09" db="EMBL/GenBank/DDBJ databases">
        <authorList>
            <person name="Li S."/>
            <person name="Li X."/>
            <person name="Zhang C."/>
            <person name="Zhao Z."/>
        </authorList>
    </citation>
    <scope>NUCLEOTIDE SEQUENCE [LARGE SCALE GENOMIC DNA]</scope>
    <source>
        <strain evidence="13">SQ345</strain>
    </source>
</reference>
<dbReference type="PANTHER" id="PTHR47354:SF1">
    <property type="entry name" value="CARNITINE MONOOXYGENASE REDUCTASE SUBUNIT"/>
    <property type="match status" value="1"/>
</dbReference>
<dbReference type="InterPro" id="IPR017927">
    <property type="entry name" value="FAD-bd_FR_type"/>
</dbReference>
<dbReference type="EC" id="1.14.19.-" evidence="12"/>
<evidence type="ECO:0000256" key="4">
    <source>
        <dbReference type="ARBA" id="ARBA00023002"/>
    </source>
</evidence>
<dbReference type="PANTHER" id="PTHR47354">
    <property type="entry name" value="NADH OXIDOREDUCTASE HCR"/>
    <property type="match status" value="1"/>
</dbReference>
<keyword evidence="7" id="KW-0830">Ubiquinone</keyword>
<dbReference type="PROSITE" id="PS00197">
    <property type="entry name" value="2FE2S_FER_1"/>
    <property type="match status" value="1"/>
</dbReference>
<dbReference type="PROSITE" id="PS51085">
    <property type="entry name" value="2FE2S_FER_2"/>
    <property type="match status" value="1"/>
</dbReference>
<evidence type="ECO:0000259" key="10">
    <source>
        <dbReference type="PROSITE" id="PS51085"/>
    </source>
</evidence>
<dbReference type="InterPro" id="IPR012675">
    <property type="entry name" value="Beta-grasp_dom_sf"/>
</dbReference>
<dbReference type="SUPFAM" id="SSF63380">
    <property type="entry name" value="Riboflavin synthase domain-like"/>
    <property type="match status" value="1"/>
</dbReference>
<evidence type="ECO:0000256" key="1">
    <source>
        <dbReference type="ARBA" id="ARBA00022630"/>
    </source>
</evidence>
<dbReference type="SUPFAM" id="SSF54292">
    <property type="entry name" value="2Fe-2S ferredoxin-like"/>
    <property type="match status" value="1"/>
</dbReference>
<feature type="transmembrane region" description="Helical" evidence="9">
    <location>
        <begin position="65"/>
        <end position="83"/>
    </location>
</feature>
<dbReference type="CDD" id="cd00207">
    <property type="entry name" value="fer2"/>
    <property type="match status" value="1"/>
</dbReference>
<sequence>MNTDTMKGQMPTAAIEDLKELAARAEFKKLLYVPSVNWVLIISCLLSLVAWLYLSNQWLAGNLSAWWLTLLSTYTFFIFILTVHEASHLVLSRNRWLNDILGTLLTVIPYPQLPIVQFRHQHLTHHRDTCGVEDPDDYLYQGNWLTRMFKIFTHDFYWCYWSFSNRDSASKSTTVVNLLSMTIYISVLVLGFTSAYWYEFLMLYVIPQRIGFFVAILMFAYVQHPPEKCSVKERSPFMTTSIIRGFDSPFAKVYFGQNRHLIHHLYPNMPIYRNWQAWQLGKDIFERQNLANIGIDAEKFTQLNNQNQEQHKQNNQNRVAQSSLYVTITAVEQVAQGINSYTFEPSESSQTLPKFEPGAHIDVEVADGIIRQYSLCNDYQQRNCYQIAVQCEENGRGGSELLHETFKVGQVVKISKPRNLFALKPASNVLLFAGGIGITPMLAMAWKLHHQGTPFELHYCFATHNKWAFKDTWKTLPFKDQIKVYIDDNKDIEPLNAEQVLTRDNSANVYVYVCGPEGFMNYIERSAQAAGVTEEQFNKESFAGAEHTDVNLNKEFTLKVTGHEKEFLIPKDKSIIQVLKENDIFVPMSCENGVCGTCKCKIKSGEVEHKDMVLNANEHQVQKLFTPCVTRATTETLEISV</sequence>
<dbReference type="InterPro" id="IPR001433">
    <property type="entry name" value="OxRdtase_FAD/NAD-bd"/>
</dbReference>